<gene>
    <name evidence="1" type="ORF">C7B46_12510</name>
</gene>
<dbReference type="EMBL" id="PXYW01000030">
    <property type="protein sequence ID" value="PSR32896.1"/>
    <property type="molecule type" value="Genomic_DNA"/>
</dbReference>
<sequence>MPFEERNIRHNVSWIDDVINLGSQSTPTTVITQDDGSTQVVIGFQRPALEEALQK</sequence>
<protein>
    <submittedName>
        <fullName evidence="1">Glutaredoxin family protein</fullName>
    </submittedName>
</protein>
<proteinExistence type="predicted"/>
<evidence type="ECO:0000313" key="1">
    <source>
        <dbReference type="EMBL" id="PSR32896.1"/>
    </source>
</evidence>
<dbReference type="AlphaFoldDB" id="A0A2T2XEK8"/>
<reference evidence="1 2" key="1">
    <citation type="journal article" date="2014" name="BMC Genomics">
        <title>Comparison of environmental and isolate Sulfobacillus genomes reveals diverse carbon, sulfur, nitrogen, and hydrogen metabolisms.</title>
        <authorList>
            <person name="Justice N.B."/>
            <person name="Norman A."/>
            <person name="Brown C.T."/>
            <person name="Singh A."/>
            <person name="Thomas B.C."/>
            <person name="Banfield J.F."/>
        </authorList>
    </citation>
    <scope>NUCLEOTIDE SEQUENCE [LARGE SCALE GENOMIC DNA]</scope>
    <source>
        <strain evidence="1">AMDSBA4</strain>
    </source>
</reference>
<dbReference type="Proteomes" id="UP000242972">
    <property type="component" value="Unassembled WGS sequence"/>
</dbReference>
<comment type="caution">
    <text evidence="1">The sequence shown here is derived from an EMBL/GenBank/DDBJ whole genome shotgun (WGS) entry which is preliminary data.</text>
</comment>
<dbReference type="Gene3D" id="3.40.30.10">
    <property type="entry name" value="Glutaredoxin"/>
    <property type="match status" value="1"/>
</dbReference>
<organism evidence="1 2">
    <name type="scientific">Sulfobacillus benefaciens</name>
    <dbReference type="NCBI Taxonomy" id="453960"/>
    <lineage>
        <taxon>Bacteria</taxon>
        <taxon>Bacillati</taxon>
        <taxon>Bacillota</taxon>
        <taxon>Clostridia</taxon>
        <taxon>Eubacteriales</taxon>
        <taxon>Clostridiales Family XVII. Incertae Sedis</taxon>
        <taxon>Sulfobacillus</taxon>
    </lineage>
</organism>
<accession>A0A2T2XEK8</accession>
<evidence type="ECO:0000313" key="2">
    <source>
        <dbReference type="Proteomes" id="UP000242972"/>
    </source>
</evidence>
<name>A0A2T2XEK8_9FIRM</name>